<dbReference type="NCBIfam" id="TIGR00176">
    <property type="entry name" value="mobB"/>
    <property type="match status" value="1"/>
</dbReference>
<dbReference type="EMBL" id="QBKR01000019">
    <property type="protein sequence ID" value="PTX55358.1"/>
    <property type="molecule type" value="Genomic_DNA"/>
</dbReference>
<dbReference type="InterPro" id="IPR027417">
    <property type="entry name" value="P-loop_NTPase"/>
</dbReference>
<sequence length="169" mass="18616">MNDKPIPPVIQIVGYSNTGKTTLITRLIPLLSEEGWKVGTVKRHAGELELDEPGKDTWRHRESGADRVAITARNQTAVIFSRPLGLDELLEHHRGMDLVLVEGFKGASYPKLLMAGEEADLSLIRELTNVRGVVSPVPLEGKGIEVPQYFRDDTDGVAEVVKRLAGLKK</sequence>
<dbReference type="InterPro" id="IPR004435">
    <property type="entry name" value="MobB_dom"/>
</dbReference>
<comment type="caution">
    <text evidence="2">The sequence shown here is derived from an EMBL/GenBank/DDBJ whole genome shotgun (WGS) entry which is preliminary data.</text>
</comment>
<evidence type="ECO:0000313" key="2">
    <source>
        <dbReference type="EMBL" id="PTX55358.1"/>
    </source>
</evidence>
<dbReference type="AlphaFoldDB" id="A0A2T6BH13"/>
<dbReference type="Pfam" id="PF03205">
    <property type="entry name" value="MobB"/>
    <property type="match status" value="1"/>
</dbReference>
<evidence type="ECO:0000259" key="1">
    <source>
        <dbReference type="Pfam" id="PF03205"/>
    </source>
</evidence>
<dbReference type="PANTHER" id="PTHR40072:SF1">
    <property type="entry name" value="MOLYBDOPTERIN-GUANINE DINUCLEOTIDE BIOSYNTHESIS ADAPTER PROTEIN"/>
    <property type="match status" value="1"/>
</dbReference>
<dbReference type="Proteomes" id="UP000244240">
    <property type="component" value="Unassembled WGS sequence"/>
</dbReference>
<dbReference type="CDD" id="cd03116">
    <property type="entry name" value="MobB"/>
    <property type="match status" value="1"/>
</dbReference>
<reference evidence="2 3" key="1">
    <citation type="submission" date="2018-04" db="EMBL/GenBank/DDBJ databases">
        <title>Genomic Encyclopedia of Archaeal and Bacterial Type Strains, Phase II (KMG-II): from individual species to whole genera.</title>
        <authorList>
            <person name="Goeker M."/>
        </authorList>
    </citation>
    <scope>NUCLEOTIDE SEQUENCE [LARGE SCALE GENOMIC DNA]</scope>
    <source>
        <strain evidence="2 3">DSM 45787</strain>
    </source>
</reference>
<feature type="domain" description="Molybdopterin-guanine dinucleotide biosynthesis protein B (MobB)" evidence="1">
    <location>
        <begin position="9"/>
        <end position="121"/>
    </location>
</feature>
<organism evidence="2 3">
    <name type="scientific">Melghirimyces profundicolus</name>
    <dbReference type="NCBI Taxonomy" id="1242148"/>
    <lineage>
        <taxon>Bacteria</taxon>
        <taxon>Bacillati</taxon>
        <taxon>Bacillota</taxon>
        <taxon>Bacilli</taxon>
        <taxon>Bacillales</taxon>
        <taxon>Thermoactinomycetaceae</taxon>
        <taxon>Melghirimyces</taxon>
    </lineage>
</organism>
<dbReference type="PANTHER" id="PTHR40072">
    <property type="entry name" value="MOLYBDOPTERIN-GUANINE DINUCLEOTIDE BIOSYNTHESIS ADAPTER PROTEIN-RELATED"/>
    <property type="match status" value="1"/>
</dbReference>
<dbReference type="GO" id="GO:0005525">
    <property type="term" value="F:GTP binding"/>
    <property type="evidence" value="ECO:0007669"/>
    <property type="project" value="InterPro"/>
</dbReference>
<evidence type="ECO:0000313" key="3">
    <source>
        <dbReference type="Proteomes" id="UP000244240"/>
    </source>
</evidence>
<protein>
    <submittedName>
        <fullName evidence="2">Molybdopterin-guanine dinucleotide biosynthesis protein B</fullName>
    </submittedName>
</protein>
<dbReference type="GO" id="GO:0006777">
    <property type="term" value="P:Mo-molybdopterin cofactor biosynthetic process"/>
    <property type="evidence" value="ECO:0007669"/>
    <property type="project" value="InterPro"/>
</dbReference>
<keyword evidence="3" id="KW-1185">Reference proteome</keyword>
<dbReference type="Gene3D" id="3.40.50.300">
    <property type="entry name" value="P-loop containing nucleotide triphosphate hydrolases"/>
    <property type="match status" value="1"/>
</dbReference>
<dbReference type="SUPFAM" id="SSF52540">
    <property type="entry name" value="P-loop containing nucleoside triphosphate hydrolases"/>
    <property type="match status" value="1"/>
</dbReference>
<name>A0A2T6BH13_9BACL</name>
<proteinExistence type="predicted"/>
<gene>
    <name evidence="2" type="ORF">C8P63_11965</name>
</gene>
<dbReference type="OrthoDB" id="9786803at2"/>
<accession>A0A2T6BH13</accession>
<dbReference type="InterPro" id="IPR052539">
    <property type="entry name" value="MGD_biosynthesis_adapter"/>
</dbReference>